<keyword evidence="2" id="KW-1185">Reference proteome</keyword>
<accession>A0ABU0R8C5</accession>
<evidence type="ECO:0008006" key="3">
    <source>
        <dbReference type="Google" id="ProtNLM"/>
    </source>
</evidence>
<organism evidence="1 2">
    <name type="scientific">Agromyces ramosus</name>
    <dbReference type="NCBI Taxonomy" id="33879"/>
    <lineage>
        <taxon>Bacteria</taxon>
        <taxon>Bacillati</taxon>
        <taxon>Actinomycetota</taxon>
        <taxon>Actinomycetes</taxon>
        <taxon>Micrococcales</taxon>
        <taxon>Microbacteriaceae</taxon>
        <taxon>Agromyces</taxon>
    </lineage>
</organism>
<protein>
    <recommendedName>
        <fullName evidence="3">PA domain-containing protein</fullName>
    </recommendedName>
</protein>
<dbReference type="Gene3D" id="3.50.30.30">
    <property type="match status" value="1"/>
</dbReference>
<dbReference type="SUPFAM" id="SSF52025">
    <property type="entry name" value="PA domain"/>
    <property type="match status" value="1"/>
</dbReference>
<dbReference type="InterPro" id="IPR046450">
    <property type="entry name" value="PA_dom_sf"/>
</dbReference>
<dbReference type="EMBL" id="JAUSYY010000001">
    <property type="protein sequence ID" value="MDQ0894333.1"/>
    <property type="molecule type" value="Genomic_DNA"/>
</dbReference>
<comment type="caution">
    <text evidence="1">The sequence shown here is derived from an EMBL/GenBank/DDBJ whole genome shotgun (WGS) entry which is preliminary data.</text>
</comment>
<proteinExistence type="predicted"/>
<evidence type="ECO:0000313" key="2">
    <source>
        <dbReference type="Proteomes" id="UP001239083"/>
    </source>
</evidence>
<reference evidence="1 2" key="1">
    <citation type="submission" date="2023-07" db="EMBL/GenBank/DDBJ databases">
        <title>Comparative genomics of wheat-associated soil bacteria to identify genetic determinants of phenazine resistance.</title>
        <authorList>
            <person name="Mouncey N."/>
        </authorList>
    </citation>
    <scope>NUCLEOTIDE SEQUENCE [LARGE SCALE GENOMIC DNA]</scope>
    <source>
        <strain evidence="1 2">V3I3</strain>
    </source>
</reference>
<sequence>MVGGGTLHPTPVSYSFPNLDGTGQLPVVDAGTGTSAELVAAGVAGKIAIIRIADDTSWVAGQLFDARQAGATAVLLYHEASGRWQPRAGTLGGGLPAYAIPSDEAAGLTERLVAGPVELRWTATASSPFVYNLGFTQHTPFTDPREFVVHDHKLGRTEATYRAMGVATDYIDLLAALDSSGNGIAIGQFEPVHAPSQRTELYSAGDIHWQAAVLGSFPWGEVMVDQARSYEPGSERTDTWYDGVISPAAAESFTGEVQLAAERQGDLIGFASGIWGDSSGHWSGGGSFGDIGNLMLRRNGELIGESPYTFGVFEVPAEDSEYELQLYTAKIGGQLKTWKRSSEVITVWKFRSHLEENVYSRGLPIMFPRIDLPEDGVKTLAAEAGQQLVLDVTGHAGYTPGAITTAEVAYSYDGVTWVDAETRDDDGRWIAVVDHDGASGQQVSLRVELTDSNGNTVTQTVSRAYDVR</sequence>
<gene>
    <name evidence="1" type="ORF">QFZ26_001888</name>
</gene>
<dbReference type="Proteomes" id="UP001239083">
    <property type="component" value="Unassembled WGS sequence"/>
</dbReference>
<evidence type="ECO:0000313" key="1">
    <source>
        <dbReference type="EMBL" id="MDQ0894333.1"/>
    </source>
</evidence>
<name>A0ABU0R8C5_9MICO</name>